<evidence type="ECO:0000313" key="2">
    <source>
        <dbReference type="EMBL" id="NMM93759.1"/>
    </source>
</evidence>
<organism evidence="2 3">
    <name type="scientific">Bifidobacterium oedipodis</name>
    <dbReference type="NCBI Taxonomy" id="2675322"/>
    <lineage>
        <taxon>Bacteria</taxon>
        <taxon>Bacillati</taxon>
        <taxon>Actinomycetota</taxon>
        <taxon>Actinomycetes</taxon>
        <taxon>Bifidobacteriales</taxon>
        <taxon>Bifidobacteriaceae</taxon>
        <taxon>Bifidobacterium</taxon>
    </lineage>
</organism>
<reference evidence="2 3" key="1">
    <citation type="submission" date="2020-02" db="EMBL/GenBank/DDBJ databases">
        <title>Characterization of phylogenetic diversity of novel bifidobacterial species isolated in Czech ZOOs.</title>
        <authorList>
            <person name="Lugli G.A."/>
            <person name="Vera N.B."/>
            <person name="Ventura M."/>
        </authorList>
    </citation>
    <scope>NUCLEOTIDE SEQUENCE [LARGE SCALE GENOMIC DNA]</scope>
    <source>
        <strain evidence="2 3">DSM 109957</strain>
    </source>
</reference>
<accession>A0A7Y0ENZ6</accession>
<dbReference type="Proteomes" id="UP000532194">
    <property type="component" value="Unassembled WGS sequence"/>
</dbReference>
<keyword evidence="3" id="KW-1185">Reference proteome</keyword>
<dbReference type="InterPro" id="IPR002477">
    <property type="entry name" value="Peptidoglycan-bd-like"/>
</dbReference>
<sequence>MPDTVETSHQKFTDERTVEITFENSAEQSVIGRMSGTVSANLCIPGQVVESGNQLMSVDGRPIIALHTSTPLYRDISIGDAGPDVMALQQELARLGYNTEGNGNFGWRTANGVSQLLERAGRNHPAEQIGPTDTIWIPDATVIPTQCLAPLNTALSDGTEIMKTGGQLTAVTFPLPSDLREGKRRLTLFGVATSIDDVADSTITDQTFLNEVTASDEYKTFLADQGGKKPTATLALEQPIDTIQVPPSAIVGQSGNRACVSPNGKRVVPVTVIGSSLGVALIQPDQATIDINKVVLGQRLDGLECPASVKQ</sequence>
<protein>
    <submittedName>
        <fullName evidence="2">Peptidoglycan-binding protein</fullName>
    </submittedName>
</protein>
<gene>
    <name evidence="2" type="ORF">G1C95_0944</name>
</gene>
<dbReference type="Gene3D" id="1.10.101.10">
    <property type="entry name" value="PGBD-like superfamily/PGBD"/>
    <property type="match status" value="1"/>
</dbReference>
<dbReference type="Pfam" id="PF01471">
    <property type="entry name" value="PG_binding_1"/>
    <property type="match status" value="1"/>
</dbReference>
<comment type="caution">
    <text evidence="2">The sequence shown here is derived from an EMBL/GenBank/DDBJ whole genome shotgun (WGS) entry which is preliminary data.</text>
</comment>
<dbReference type="InterPro" id="IPR036366">
    <property type="entry name" value="PGBDSf"/>
</dbReference>
<dbReference type="EMBL" id="JAAIII010000002">
    <property type="protein sequence ID" value="NMM93759.1"/>
    <property type="molecule type" value="Genomic_DNA"/>
</dbReference>
<dbReference type="RefSeq" id="WP_240947420.1">
    <property type="nucleotide sequence ID" value="NZ_JAAIII010000002.1"/>
</dbReference>
<dbReference type="InterPro" id="IPR036365">
    <property type="entry name" value="PGBD-like_sf"/>
</dbReference>
<dbReference type="AlphaFoldDB" id="A0A7Y0ENZ6"/>
<feature type="domain" description="Peptidoglycan binding-like" evidence="1">
    <location>
        <begin position="82"/>
        <end position="115"/>
    </location>
</feature>
<evidence type="ECO:0000313" key="3">
    <source>
        <dbReference type="Proteomes" id="UP000532194"/>
    </source>
</evidence>
<proteinExistence type="predicted"/>
<evidence type="ECO:0000259" key="1">
    <source>
        <dbReference type="Pfam" id="PF01471"/>
    </source>
</evidence>
<name>A0A7Y0ENZ6_9BIFI</name>
<dbReference type="SUPFAM" id="SSF47090">
    <property type="entry name" value="PGBD-like"/>
    <property type="match status" value="1"/>
</dbReference>